<sequence>MAILSTSTSAFFERSRTDIKALRSQAERLQGQLSGGSKLDRSSDDPVAASRLRALSRLEQLSGIDKANASRANADLTLADGAMSDMTDALIRAKELATQAAGGTLTGAQRSSIGDELLQIQGNLVALANARDSSGHALFGGENTGDAYALDANGNARYVGTAATGSLPLGEGQSVIRSMTGPEFLSFPNGTGGQTDLMATVKALGDALKGGTADPAGAAQDALASLQTGLDTLTTGQTVIGTRLAWIEVTGDRRVDLSTLRSTEETDLGATDIAGTIARLQETLMVLEASQASFAKLANLNLFSTLN</sequence>
<evidence type="ECO:0000313" key="6">
    <source>
        <dbReference type="EMBL" id="GGY92539.1"/>
    </source>
</evidence>
<dbReference type="InterPro" id="IPR001029">
    <property type="entry name" value="Flagellin_N"/>
</dbReference>
<comment type="similarity">
    <text evidence="3">Belongs to the bacterial flagellin family.</text>
</comment>
<comment type="subcellular location">
    <subcellularLocation>
        <location evidence="1">Bacterial flagellum</location>
    </subcellularLocation>
    <subcellularLocation>
        <location evidence="2">Secreted</location>
    </subcellularLocation>
</comment>
<feature type="domain" description="Flagellin N-terminal" evidence="5">
    <location>
        <begin position="16"/>
        <end position="144"/>
    </location>
</feature>
<reference evidence="6" key="1">
    <citation type="journal article" date="2014" name="Int. J. Syst. Evol. Microbiol.">
        <title>Complete genome sequence of Corynebacterium casei LMG S-19264T (=DSM 44701T), isolated from a smear-ripened cheese.</title>
        <authorList>
            <consortium name="US DOE Joint Genome Institute (JGI-PGF)"/>
            <person name="Walter F."/>
            <person name="Albersmeier A."/>
            <person name="Kalinowski J."/>
            <person name="Ruckert C."/>
        </authorList>
    </citation>
    <scope>NUCLEOTIDE SEQUENCE</scope>
    <source>
        <strain evidence="6">KCTC 32255</strain>
    </source>
</reference>
<dbReference type="SUPFAM" id="SSF64518">
    <property type="entry name" value="Phase 1 flagellin"/>
    <property type="match status" value="1"/>
</dbReference>
<dbReference type="InterPro" id="IPR001492">
    <property type="entry name" value="Flagellin"/>
</dbReference>
<keyword evidence="6" id="KW-0969">Cilium</keyword>
<comment type="caution">
    <text evidence="6">The sequence shown here is derived from an EMBL/GenBank/DDBJ whole genome shotgun (WGS) entry which is preliminary data.</text>
</comment>
<evidence type="ECO:0000256" key="2">
    <source>
        <dbReference type="ARBA" id="ARBA00004613"/>
    </source>
</evidence>
<keyword evidence="6" id="KW-0282">Flagellum</keyword>
<accession>A0A918UCM2</accession>
<dbReference type="GO" id="GO:0005576">
    <property type="term" value="C:extracellular region"/>
    <property type="evidence" value="ECO:0007669"/>
    <property type="project" value="UniProtKB-SubCell"/>
</dbReference>
<dbReference type="GO" id="GO:0005198">
    <property type="term" value="F:structural molecule activity"/>
    <property type="evidence" value="ECO:0007669"/>
    <property type="project" value="InterPro"/>
</dbReference>
<dbReference type="RefSeq" id="WP_189619425.1">
    <property type="nucleotide sequence ID" value="NZ_BMZA01000001.1"/>
</dbReference>
<keyword evidence="7" id="KW-1185">Reference proteome</keyword>
<evidence type="ECO:0000256" key="4">
    <source>
        <dbReference type="ARBA" id="ARBA00023143"/>
    </source>
</evidence>
<reference evidence="6" key="2">
    <citation type="submission" date="2020-09" db="EMBL/GenBank/DDBJ databases">
        <authorList>
            <person name="Sun Q."/>
            <person name="Kim S."/>
        </authorList>
    </citation>
    <scope>NUCLEOTIDE SEQUENCE</scope>
    <source>
        <strain evidence="6">KCTC 32255</strain>
    </source>
</reference>
<gene>
    <name evidence="6" type="primary">flgL</name>
    <name evidence="6" type="ORF">GCM10011614_04180</name>
</gene>
<keyword evidence="6" id="KW-0966">Cell projection</keyword>
<dbReference type="AlphaFoldDB" id="A0A918UCM2"/>
<evidence type="ECO:0000313" key="7">
    <source>
        <dbReference type="Proteomes" id="UP000648075"/>
    </source>
</evidence>
<dbReference type="Gene3D" id="1.20.1330.10">
    <property type="entry name" value="f41 fragment of flagellin, N-terminal domain"/>
    <property type="match status" value="1"/>
</dbReference>
<dbReference type="GO" id="GO:0009288">
    <property type="term" value="C:bacterial-type flagellum"/>
    <property type="evidence" value="ECO:0007669"/>
    <property type="project" value="UniProtKB-SubCell"/>
</dbReference>
<dbReference type="PANTHER" id="PTHR42792:SF1">
    <property type="entry name" value="FLAGELLAR HOOK-ASSOCIATED PROTEIN 3"/>
    <property type="match status" value="1"/>
</dbReference>
<evidence type="ECO:0000256" key="3">
    <source>
        <dbReference type="ARBA" id="ARBA00005709"/>
    </source>
</evidence>
<dbReference type="EMBL" id="BMZA01000001">
    <property type="protein sequence ID" value="GGY92539.1"/>
    <property type="molecule type" value="Genomic_DNA"/>
</dbReference>
<dbReference type="PANTHER" id="PTHR42792">
    <property type="entry name" value="FLAGELLIN"/>
    <property type="match status" value="1"/>
</dbReference>
<evidence type="ECO:0000259" key="5">
    <source>
        <dbReference type="Pfam" id="PF00669"/>
    </source>
</evidence>
<name>A0A918UCM2_9SPHN</name>
<evidence type="ECO:0000256" key="1">
    <source>
        <dbReference type="ARBA" id="ARBA00004365"/>
    </source>
</evidence>
<protein>
    <submittedName>
        <fullName evidence="6">Flagellar hook-filament junction protein FlgL</fullName>
    </submittedName>
</protein>
<keyword evidence="4" id="KW-0975">Bacterial flagellum</keyword>
<proteinExistence type="inferred from homology"/>
<dbReference type="Proteomes" id="UP000648075">
    <property type="component" value="Unassembled WGS sequence"/>
</dbReference>
<organism evidence="6 7">
    <name type="scientific">Novosphingobium colocasiae</name>
    <dbReference type="NCBI Taxonomy" id="1256513"/>
    <lineage>
        <taxon>Bacteria</taxon>
        <taxon>Pseudomonadati</taxon>
        <taxon>Pseudomonadota</taxon>
        <taxon>Alphaproteobacteria</taxon>
        <taxon>Sphingomonadales</taxon>
        <taxon>Sphingomonadaceae</taxon>
        <taxon>Novosphingobium</taxon>
    </lineage>
</organism>
<dbReference type="Pfam" id="PF00669">
    <property type="entry name" value="Flagellin_N"/>
    <property type="match status" value="1"/>
</dbReference>